<dbReference type="GO" id="GO:0043565">
    <property type="term" value="F:sequence-specific DNA binding"/>
    <property type="evidence" value="ECO:0007669"/>
    <property type="project" value="InterPro"/>
</dbReference>
<proteinExistence type="predicted"/>
<dbReference type="Proteomes" id="UP001431131">
    <property type="component" value="Unassembled WGS sequence"/>
</dbReference>
<feature type="domain" description="Response regulatory" evidence="10">
    <location>
        <begin position="2"/>
        <end position="119"/>
    </location>
</feature>
<dbReference type="SUPFAM" id="SSF52172">
    <property type="entry name" value="CheY-like"/>
    <property type="match status" value="1"/>
</dbReference>
<dbReference type="InterPro" id="IPR018060">
    <property type="entry name" value="HTH_AraC"/>
</dbReference>
<keyword evidence="7" id="KW-0804">Transcription</keyword>
<evidence type="ECO:0000256" key="7">
    <source>
        <dbReference type="ARBA" id="ARBA00023163"/>
    </source>
</evidence>
<evidence type="ECO:0000256" key="3">
    <source>
        <dbReference type="ARBA" id="ARBA00022553"/>
    </source>
</evidence>
<dbReference type="InterPro" id="IPR009057">
    <property type="entry name" value="Homeodomain-like_sf"/>
</dbReference>
<evidence type="ECO:0000259" key="10">
    <source>
        <dbReference type="PROSITE" id="PS50110"/>
    </source>
</evidence>
<dbReference type="RefSeq" id="WP_240257614.1">
    <property type="nucleotide sequence ID" value="NZ_JAKTTI010000050.1"/>
</dbReference>
<dbReference type="GO" id="GO:0005737">
    <property type="term" value="C:cytoplasm"/>
    <property type="evidence" value="ECO:0007669"/>
    <property type="project" value="UniProtKB-SubCell"/>
</dbReference>
<evidence type="ECO:0000256" key="1">
    <source>
        <dbReference type="ARBA" id="ARBA00004496"/>
    </source>
</evidence>
<keyword evidence="4" id="KW-0902">Two-component regulatory system</keyword>
<dbReference type="SUPFAM" id="SSF46689">
    <property type="entry name" value="Homeodomain-like"/>
    <property type="match status" value="1"/>
</dbReference>
<dbReference type="SMART" id="SM00448">
    <property type="entry name" value="REC"/>
    <property type="match status" value="1"/>
</dbReference>
<evidence type="ECO:0000259" key="9">
    <source>
        <dbReference type="PROSITE" id="PS01124"/>
    </source>
</evidence>
<dbReference type="GO" id="GO:0003700">
    <property type="term" value="F:DNA-binding transcription factor activity"/>
    <property type="evidence" value="ECO:0007669"/>
    <property type="project" value="InterPro"/>
</dbReference>
<keyword evidence="3 8" id="KW-0597">Phosphoprotein</keyword>
<evidence type="ECO:0000256" key="5">
    <source>
        <dbReference type="ARBA" id="ARBA00023015"/>
    </source>
</evidence>
<keyword evidence="2" id="KW-0963">Cytoplasm</keyword>
<reference evidence="11" key="1">
    <citation type="submission" date="2022-02" db="EMBL/GenBank/DDBJ databases">
        <title>Fredinandcohnia quinoae sp. nov. isolated from Chenopodium quinoa seeds.</title>
        <authorList>
            <person name="Saati-Santamaria Z."/>
            <person name="Flores-Felix J.D."/>
            <person name="Igual J.M."/>
            <person name="Velazquez E."/>
            <person name="Garcia-Fraile P."/>
            <person name="Martinez-Molina E."/>
        </authorList>
    </citation>
    <scope>NUCLEOTIDE SEQUENCE</scope>
    <source>
        <strain evidence="11">SECRCQ15</strain>
    </source>
</reference>
<protein>
    <submittedName>
        <fullName evidence="11">Response regulator</fullName>
    </submittedName>
</protein>
<feature type="domain" description="HTH araC/xylS-type" evidence="9">
    <location>
        <begin position="402"/>
        <end position="500"/>
    </location>
</feature>
<dbReference type="GO" id="GO:0000160">
    <property type="term" value="P:phosphorelay signal transduction system"/>
    <property type="evidence" value="ECO:0007669"/>
    <property type="project" value="UniProtKB-KW"/>
</dbReference>
<dbReference type="PANTHER" id="PTHR42713:SF3">
    <property type="entry name" value="TRANSCRIPTIONAL REGULATORY PROTEIN HPTR"/>
    <property type="match status" value="1"/>
</dbReference>
<dbReference type="InterPro" id="IPR001789">
    <property type="entry name" value="Sig_transdc_resp-reg_receiver"/>
</dbReference>
<comment type="subcellular location">
    <subcellularLocation>
        <location evidence="1">Cytoplasm</location>
    </subcellularLocation>
</comment>
<dbReference type="CDD" id="cd17536">
    <property type="entry name" value="REC_YesN-like"/>
    <property type="match status" value="1"/>
</dbReference>
<dbReference type="Gene3D" id="3.40.50.2300">
    <property type="match status" value="1"/>
</dbReference>
<dbReference type="EMBL" id="JAKTTI010000050">
    <property type="protein sequence ID" value="MCH1627695.1"/>
    <property type="molecule type" value="Genomic_DNA"/>
</dbReference>
<dbReference type="Pfam" id="PF00072">
    <property type="entry name" value="Response_reg"/>
    <property type="match status" value="1"/>
</dbReference>
<dbReference type="PROSITE" id="PS01124">
    <property type="entry name" value="HTH_ARAC_FAMILY_2"/>
    <property type="match status" value="1"/>
</dbReference>
<accession>A0AAW5E8X4</accession>
<feature type="modified residue" description="4-aspartylphosphate" evidence="8">
    <location>
        <position position="54"/>
    </location>
</feature>
<evidence type="ECO:0000313" key="11">
    <source>
        <dbReference type="EMBL" id="MCH1627695.1"/>
    </source>
</evidence>
<dbReference type="PRINTS" id="PR00032">
    <property type="entry name" value="HTHARAC"/>
</dbReference>
<sequence>MKVMIVDDEVIIREGMRKVIPWREYGYELLETASSAEEAIERIKREQPEIVLTDIRMKGKSGLDLAAYIKAQAFPTEVIVLTGYGEFSYAQEALRQGVCDYLLKTSAPEEIMKSLQKAKERIEDSKEHRKWKLGSREREISNLMHQLLVEKLETSDYKKLFHLMPEMKKPPYQLLLLDEALNPGQLAEAEKLWNTYLPGKWVALHDKTVIIVQRDPQLADHYLLNMAIKKIPQSNCLPVFVGSIVTSVSEWHASYKELDGIVLYKWLLSTQRMVTSNDIQGRKGIPHSELLPAQEVQLLSYVKRGESEILKEWFRKRMYELFNHPQATPESIHLYVQTLYVSTIRFVNQIAASIGNTPHSYQSLPTPREWFPSPLELLFPLFLRIMNDYQELSSSTQVNYVQNVIHYMEQRLGDSLTLQKIANHVHLHPNYLGDLIKKETGKSYVELLTELRMKKAIILLTHSPAKVKDIAKIVGYSDWKYFITLFKKHTGVTPSQYRRNE</sequence>
<dbReference type="SMART" id="SM00342">
    <property type="entry name" value="HTH_ARAC"/>
    <property type="match status" value="1"/>
</dbReference>
<dbReference type="InterPro" id="IPR011006">
    <property type="entry name" value="CheY-like_superfamily"/>
</dbReference>
<gene>
    <name evidence="11" type="ORF">MJG50_20365</name>
</gene>
<dbReference type="InterPro" id="IPR051552">
    <property type="entry name" value="HptR"/>
</dbReference>
<dbReference type="PROSITE" id="PS50110">
    <property type="entry name" value="RESPONSE_REGULATORY"/>
    <property type="match status" value="1"/>
</dbReference>
<organism evidence="11 12">
    <name type="scientific">Fredinandcohnia quinoae</name>
    <dbReference type="NCBI Taxonomy" id="2918902"/>
    <lineage>
        <taxon>Bacteria</taxon>
        <taxon>Bacillati</taxon>
        <taxon>Bacillota</taxon>
        <taxon>Bacilli</taxon>
        <taxon>Bacillales</taxon>
        <taxon>Bacillaceae</taxon>
        <taxon>Fredinandcohnia</taxon>
    </lineage>
</organism>
<evidence type="ECO:0000313" key="12">
    <source>
        <dbReference type="Proteomes" id="UP001431131"/>
    </source>
</evidence>
<dbReference type="InterPro" id="IPR020449">
    <property type="entry name" value="Tscrpt_reg_AraC-type_HTH"/>
</dbReference>
<name>A0AAW5E8X4_9BACI</name>
<evidence type="ECO:0000256" key="6">
    <source>
        <dbReference type="ARBA" id="ARBA00023125"/>
    </source>
</evidence>
<keyword evidence="12" id="KW-1185">Reference proteome</keyword>
<dbReference type="Pfam" id="PF12833">
    <property type="entry name" value="HTH_18"/>
    <property type="match status" value="1"/>
</dbReference>
<evidence type="ECO:0000256" key="4">
    <source>
        <dbReference type="ARBA" id="ARBA00023012"/>
    </source>
</evidence>
<evidence type="ECO:0000256" key="2">
    <source>
        <dbReference type="ARBA" id="ARBA00022490"/>
    </source>
</evidence>
<dbReference type="Gene3D" id="1.10.10.60">
    <property type="entry name" value="Homeodomain-like"/>
    <property type="match status" value="2"/>
</dbReference>
<dbReference type="PANTHER" id="PTHR42713">
    <property type="entry name" value="HISTIDINE KINASE-RELATED"/>
    <property type="match status" value="1"/>
</dbReference>
<keyword evidence="5" id="KW-0805">Transcription regulation</keyword>
<dbReference type="AlphaFoldDB" id="A0AAW5E8X4"/>
<evidence type="ECO:0000256" key="8">
    <source>
        <dbReference type="PROSITE-ProRule" id="PRU00169"/>
    </source>
</evidence>
<keyword evidence="6" id="KW-0238">DNA-binding</keyword>
<comment type="caution">
    <text evidence="11">The sequence shown here is derived from an EMBL/GenBank/DDBJ whole genome shotgun (WGS) entry which is preliminary data.</text>
</comment>